<reference evidence="3" key="2">
    <citation type="submission" date="2025-08" db="UniProtKB">
        <authorList>
            <consortium name="RefSeq"/>
        </authorList>
    </citation>
    <scope>IDENTIFICATION</scope>
    <source>
        <tissue evidence="3">Leaf</tissue>
    </source>
</reference>
<organism evidence="2 3">
    <name type="scientific">Nicotiana sylvestris</name>
    <name type="common">Wood tobacco</name>
    <name type="synonym">South American tobacco</name>
    <dbReference type="NCBI Taxonomy" id="4096"/>
    <lineage>
        <taxon>Eukaryota</taxon>
        <taxon>Viridiplantae</taxon>
        <taxon>Streptophyta</taxon>
        <taxon>Embryophyta</taxon>
        <taxon>Tracheophyta</taxon>
        <taxon>Spermatophyta</taxon>
        <taxon>Magnoliopsida</taxon>
        <taxon>eudicotyledons</taxon>
        <taxon>Gunneridae</taxon>
        <taxon>Pentapetalae</taxon>
        <taxon>asterids</taxon>
        <taxon>lamiids</taxon>
        <taxon>Solanales</taxon>
        <taxon>Solanaceae</taxon>
        <taxon>Nicotianoideae</taxon>
        <taxon>Nicotianeae</taxon>
        <taxon>Nicotiana</taxon>
    </lineage>
</organism>
<evidence type="ECO:0000313" key="2">
    <source>
        <dbReference type="Proteomes" id="UP000189701"/>
    </source>
</evidence>
<keyword evidence="2" id="KW-1185">Reference proteome</keyword>
<feature type="transmembrane region" description="Helical" evidence="1">
    <location>
        <begin position="20"/>
        <end position="39"/>
    </location>
</feature>
<dbReference type="Proteomes" id="UP000189701">
    <property type="component" value="Unplaced"/>
</dbReference>
<dbReference type="KEGG" id="nsy:104221850"/>
<dbReference type="eggNOG" id="KOG1075">
    <property type="taxonomic scope" value="Eukaryota"/>
</dbReference>
<name>A0A1U7W9F9_NICSY</name>
<proteinExistence type="predicted"/>
<dbReference type="RefSeq" id="XP_009771289.1">
    <property type="nucleotide sequence ID" value="XM_009772987.1"/>
</dbReference>
<evidence type="ECO:0000313" key="3">
    <source>
        <dbReference type="RefSeq" id="XP_009771289.1"/>
    </source>
</evidence>
<keyword evidence="1" id="KW-1133">Transmembrane helix</keyword>
<dbReference type="OrthoDB" id="1724700at2759"/>
<protein>
    <submittedName>
        <fullName evidence="3">Uncharacterized protein LOC104221850</fullName>
    </submittedName>
</protein>
<keyword evidence="1" id="KW-0812">Transmembrane</keyword>
<dbReference type="PANTHER" id="PTHR33116:SF84">
    <property type="entry name" value="RNA-DIRECTED DNA POLYMERASE"/>
    <property type="match status" value="1"/>
</dbReference>
<gene>
    <name evidence="3" type="primary">LOC104221850</name>
</gene>
<keyword evidence="1" id="KW-0472">Membrane</keyword>
<dbReference type="STRING" id="4096.A0A1U7W9F9"/>
<dbReference type="PANTHER" id="PTHR33116">
    <property type="entry name" value="REVERSE TRANSCRIPTASE ZINC-BINDING DOMAIN-CONTAINING PROTEIN-RELATED-RELATED"/>
    <property type="match status" value="1"/>
</dbReference>
<dbReference type="GeneID" id="104221850"/>
<reference evidence="2" key="1">
    <citation type="journal article" date="2013" name="Genome Biol.">
        <title>Reference genomes and transcriptomes of Nicotiana sylvestris and Nicotiana tomentosiformis.</title>
        <authorList>
            <person name="Sierro N."/>
            <person name="Battey J.N."/>
            <person name="Ouadi S."/>
            <person name="Bovet L."/>
            <person name="Goepfert S."/>
            <person name="Bakaher N."/>
            <person name="Peitsch M.C."/>
            <person name="Ivanov N.V."/>
        </authorList>
    </citation>
    <scope>NUCLEOTIDE SEQUENCE [LARGE SCALE GENOMIC DNA]</scope>
</reference>
<accession>A0A1U7W9F9</accession>
<sequence length="167" mass="19412">MVSWEFLEEALRGYGLLDKFIHWIMVCVSTTMFTVNVNGEGHGYFAEKRGLRFHPMCKEIKMTHLIFADDLMILYKGNTRSENRVMEALDHFSKVSGLIANMEKSSIFVSRVENGIKDQLLERIVFTSGTFPIRYLELPLSPRKWNNMDCQMLIGNITHRINVTYIL</sequence>
<dbReference type="AlphaFoldDB" id="A0A1U7W9F9"/>
<evidence type="ECO:0000256" key="1">
    <source>
        <dbReference type="SAM" id="Phobius"/>
    </source>
</evidence>